<feature type="compositionally biased region" description="Polar residues" evidence="20">
    <location>
        <begin position="90"/>
        <end position="99"/>
    </location>
</feature>
<feature type="compositionally biased region" description="Basic and acidic residues" evidence="20">
    <location>
        <begin position="866"/>
        <end position="875"/>
    </location>
</feature>
<evidence type="ECO:0000256" key="4">
    <source>
        <dbReference type="ARBA" id="ARBA00022448"/>
    </source>
</evidence>
<keyword evidence="4" id="KW-0813">Transport</keyword>
<proteinExistence type="inferred from homology"/>
<dbReference type="PANTHER" id="PTHR23193:SF23">
    <property type="entry name" value="NUCLEAR PORE COMPLEX PROTEIN NUP153"/>
    <property type="match status" value="1"/>
</dbReference>
<keyword evidence="10" id="KW-0811">Translocation</keyword>
<dbReference type="GO" id="GO:0017056">
    <property type="term" value="F:structural constituent of nuclear pore"/>
    <property type="evidence" value="ECO:0007669"/>
    <property type="project" value="TreeGrafter"/>
</dbReference>
<evidence type="ECO:0000256" key="10">
    <source>
        <dbReference type="ARBA" id="ARBA00023010"/>
    </source>
</evidence>
<feature type="region of interest" description="Disordered" evidence="20">
    <location>
        <begin position="43"/>
        <end position="108"/>
    </location>
</feature>
<comment type="cofactor">
    <cofactor evidence="1">
        <name>Zn(2+)</name>
        <dbReference type="ChEBI" id="CHEBI:29105"/>
    </cofactor>
</comment>
<keyword evidence="7" id="KW-0509">mRNA transport</keyword>
<dbReference type="InterPro" id="IPR001876">
    <property type="entry name" value="Znf_RanBP2"/>
</dbReference>
<feature type="region of interest" description="Disordered" evidence="20">
    <location>
        <begin position="847"/>
        <end position="889"/>
    </location>
</feature>
<evidence type="ECO:0000256" key="5">
    <source>
        <dbReference type="ARBA" id="ARBA00022723"/>
    </source>
</evidence>
<keyword evidence="5" id="KW-0479">Metal-binding</keyword>
<keyword evidence="9" id="KW-0653">Protein transport</keyword>
<feature type="region of interest" description="Disordered" evidence="20">
    <location>
        <begin position="1326"/>
        <end position="1375"/>
    </location>
</feature>
<feature type="compositionally biased region" description="Polar residues" evidence="20">
    <location>
        <begin position="1139"/>
        <end position="1157"/>
    </location>
</feature>
<evidence type="ECO:0000256" key="9">
    <source>
        <dbReference type="ARBA" id="ARBA00022927"/>
    </source>
</evidence>
<reference evidence="22" key="1">
    <citation type="submission" date="2015-09" db="EMBL/GenBank/DDBJ databases">
        <title>De novo assembly of Pectinophora gossypiella (Pink Bollworm) gut transcriptome.</title>
        <authorList>
            <person name="Tassone E.E."/>
        </authorList>
    </citation>
    <scope>NUCLEOTIDE SEQUENCE</scope>
</reference>
<evidence type="ECO:0000256" key="2">
    <source>
        <dbReference type="ARBA" id="ARBA00004126"/>
    </source>
</evidence>
<keyword evidence="6 19" id="KW-0863">Zinc-finger</keyword>
<evidence type="ECO:0000313" key="22">
    <source>
        <dbReference type="EMBL" id="JAT85112.1"/>
    </source>
</evidence>
<feature type="compositionally biased region" description="Polar residues" evidence="20">
    <location>
        <begin position="1350"/>
        <end position="1359"/>
    </location>
</feature>
<comment type="subcellular location">
    <subcellularLocation>
        <location evidence="2">Nucleus membrane</location>
    </subcellularLocation>
    <subcellularLocation>
        <location evidence="3">Nucleus</location>
        <location evidence="3">Nuclear pore complex</location>
    </subcellularLocation>
</comment>
<comment type="similarity">
    <text evidence="15">Belongs to the NUP153 family.</text>
</comment>
<evidence type="ECO:0000256" key="3">
    <source>
        <dbReference type="ARBA" id="ARBA00004567"/>
    </source>
</evidence>
<evidence type="ECO:0000256" key="13">
    <source>
        <dbReference type="ARBA" id="ARBA00023136"/>
    </source>
</evidence>
<dbReference type="Gene3D" id="4.10.1060.10">
    <property type="entry name" value="Zinc finger, RanBP2-type"/>
    <property type="match status" value="4"/>
</dbReference>
<evidence type="ECO:0000256" key="18">
    <source>
        <dbReference type="ARBA" id="ARBA00079437"/>
    </source>
</evidence>
<feature type="region of interest" description="Disordered" evidence="20">
    <location>
        <begin position="167"/>
        <end position="186"/>
    </location>
</feature>
<dbReference type="GO" id="GO:0008270">
    <property type="term" value="F:zinc ion binding"/>
    <property type="evidence" value="ECO:0007669"/>
    <property type="project" value="UniProtKB-KW"/>
</dbReference>
<dbReference type="InterPro" id="IPR026054">
    <property type="entry name" value="Nucleoporin"/>
</dbReference>
<name>A0A1E1WDN4_PECGO</name>
<evidence type="ECO:0000256" key="19">
    <source>
        <dbReference type="PROSITE-ProRule" id="PRU00322"/>
    </source>
</evidence>
<organism evidence="22">
    <name type="scientific">Pectinophora gossypiella</name>
    <name type="common">Cotton pink bollworm</name>
    <name type="synonym">Depressaria gossypiella</name>
    <dbReference type="NCBI Taxonomy" id="13191"/>
    <lineage>
        <taxon>Eukaryota</taxon>
        <taxon>Metazoa</taxon>
        <taxon>Ecdysozoa</taxon>
        <taxon>Arthropoda</taxon>
        <taxon>Hexapoda</taxon>
        <taxon>Insecta</taxon>
        <taxon>Pterygota</taxon>
        <taxon>Neoptera</taxon>
        <taxon>Endopterygota</taxon>
        <taxon>Lepidoptera</taxon>
        <taxon>Glossata</taxon>
        <taxon>Ditrysia</taxon>
        <taxon>Gelechioidea</taxon>
        <taxon>Gelechiidae</taxon>
        <taxon>Apatetrinae</taxon>
        <taxon>Pectinophora</taxon>
    </lineage>
</organism>
<dbReference type="PANTHER" id="PTHR23193">
    <property type="entry name" value="NUCLEAR PORE COMPLEX PROTEIN NUP"/>
    <property type="match status" value="1"/>
</dbReference>
<evidence type="ECO:0000256" key="14">
    <source>
        <dbReference type="ARBA" id="ARBA00023242"/>
    </source>
</evidence>
<dbReference type="GO" id="GO:0051028">
    <property type="term" value="P:mRNA transport"/>
    <property type="evidence" value="ECO:0007669"/>
    <property type="project" value="UniProtKB-KW"/>
</dbReference>
<evidence type="ECO:0000259" key="21">
    <source>
        <dbReference type="PROSITE" id="PS50199"/>
    </source>
</evidence>
<feature type="compositionally biased region" description="Low complexity" evidence="20">
    <location>
        <begin position="289"/>
        <end position="303"/>
    </location>
</feature>
<feature type="domain" description="RanBP2-type" evidence="21">
    <location>
        <begin position="603"/>
        <end position="632"/>
    </location>
</feature>
<evidence type="ECO:0000256" key="20">
    <source>
        <dbReference type="SAM" id="MobiDB-lite"/>
    </source>
</evidence>
<dbReference type="GO" id="GO:0003677">
    <property type="term" value="F:DNA binding"/>
    <property type="evidence" value="ECO:0007669"/>
    <property type="project" value="UniProtKB-KW"/>
</dbReference>
<feature type="domain" description="RanBP2-type" evidence="21">
    <location>
        <begin position="529"/>
        <end position="558"/>
    </location>
</feature>
<feature type="compositionally biased region" description="Basic residues" evidence="20">
    <location>
        <begin position="1363"/>
        <end position="1375"/>
    </location>
</feature>
<keyword evidence="11" id="KW-0238">DNA-binding</keyword>
<dbReference type="GO" id="GO:0006606">
    <property type="term" value="P:protein import into nucleus"/>
    <property type="evidence" value="ECO:0007669"/>
    <property type="project" value="TreeGrafter"/>
</dbReference>
<dbReference type="PROSITE" id="PS01358">
    <property type="entry name" value="ZF_RANBP2_1"/>
    <property type="match status" value="4"/>
</dbReference>
<feature type="compositionally biased region" description="Low complexity" evidence="20">
    <location>
        <begin position="1326"/>
        <end position="1335"/>
    </location>
</feature>
<feature type="domain" description="RanBP2-type" evidence="21">
    <location>
        <begin position="711"/>
        <end position="740"/>
    </location>
</feature>
<dbReference type="GO" id="GO:0031965">
    <property type="term" value="C:nuclear membrane"/>
    <property type="evidence" value="ECO:0007669"/>
    <property type="project" value="UniProtKB-SubCell"/>
</dbReference>
<feature type="compositionally biased region" description="Polar residues" evidence="20">
    <location>
        <begin position="944"/>
        <end position="955"/>
    </location>
</feature>
<evidence type="ECO:0000256" key="12">
    <source>
        <dbReference type="ARBA" id="ARBA00023132"/>
    </source>
</evidence>
<evidence type="ECO:0000256" key="7">
    <source>
        <dbReference type="ARBA" id="ARBA00022816"/>
    </source>
</evidence>
<sequence length="1375" mass="146782">MSMVFSKNKEKRSRSSSSEANNSFVKNVTSRVSGLLPATITKWFSSSPSSSSNANGSTQTADVTDSSTEDEAPESPITTQPPSKRMRYSSPGNYHYSSETRSDCIPTNVDDMDLCTPYGNVQSPPGRTTFRRETNFVSTPLRSTDESSMDSTDKETTMFKSTISVSTAGPSVAPKRKSLFDPSNSTEASTRACAKTASNTPKDPKQPCFKPSLFGSPFYPGRTMYGGASSSYINQPNIKQRRNTLVNEASSSDNTISNSTKRIMDLLQHYSSPLNEAKRIPPYTRPSRSESLNNSVNSSSPYSKKVVSYKTQELYVPSIASILRLKQKSRLMDTTNVARQLLASHSSTSDYVPYSQREQTEKETTSSKLTTKVKSRLTRPKRGESSDAETELPTPVHLPSAVLQIDQNNLPKFSFGIPLTSDTLTPTPKVAVNKSPVAEPKKANTTFKITETPLSKPETVTSNNFMNFSSPVRISSDNPQTAAILPKFTFSSPERSIDKPKILEKKDDDVTCVVGATKQTENIISLSKSKGNWQCPDCWVHNKPDVENCVCCGATKSKKVTEKSAKCSVCKLADIKSHGDKCALCENNSINNIDKVSVIKSTDSSQWKCDDCWVNNDENAEKCVCCGAKNPKKATTSKINVIPTEPVKLEIEWKCEDCWIKNKSNVDKCAACGAAKPGAKQTSAAPCTGFSFFNSPMTQSSDQLTKLVKTQTSKWECPSCLVRNDNTKTKCVCCESDKPGLVKEPEKKSFNFGMNVNTTFKFGIDTKIQEASTTKTNEIKTTIESKNVEESETNNNVLSKTPTFKFGLSVKKNEDLLSAAKTTEEKAADSTPKMNFSFGIPTSLPPSTTITPILGTSNKFTMPVSNKEEDKEKPQEVPTIEIPKTEEAPKPAANLFASPLASQPASQEKSPAISFFSQDKQATTSSSLMSSSITLEKKDPPSNHLAQAQPAATSIETSAKPTFTFGTGGGIKINPNLFATAATTTIAFGTPLQNTTNSASLFSNKEPVTTSTMSMFPKTDSSSTVSLFQKSDSPASTAAPPALGATAPMFSFGGGNQNAQQEKPKFNFTFGSNNKTETPSLFKAPTFGASNDNKFTLPAATGNSNALGGNGLSSGNALGSNVMSSGNGLPANSLGGGSEMSNNPLASGNSLPSGNALQTPSSGIFGAAIQKENMWSSSNNPSNNLFVSNATTNSLQKPAAFTFGSSTPFNANNNNTTPAFGSNTQSTPSVFGMANQNANTQPSLFASPVQNQPAANVFGSPQPAANPAPTLGMFGTPNVGATPTFGTPNPSIPSFEAPSLTPAPAPAFNFGAPPSTGVFGFGQQAQQAPQQQAGGVYSFGGAPPGAGPQVQFNMGSAPNTAVRRMRKAVRRIPPR</sequence>
<evidence type="ECO:0000256" key="1">
    <source>
        <dbReference type="ARBA" id="ARBA00001947"/>
    </source>
</evidence>
<keyword evidence="13" id="KW-0472">Membrane</keyword>
<dbReference type="Pfam" id="PF00641">
    <property type="entry name" value="Zn_ribbon_RanBP"/>
    <property type="match status" value="2"/>
</dbReference>
<dbReference type="GO" id="GO:0008139">
    <property type="term" value="F:nuclear localization sequence binding"/>
    <property type="evidence" value="ECO:0007669"/>
    <property type="project" value="TreeGrafter"/>
</dbReference>
<keyword evidence="12" id="KW-0906">Nuclear pore complex</keyword>
<feature type="region of interest" description="Disordered" evidence="20">
    <location>
        <begin position="346"/>
        <end position="393"/>
    </location>
</feature>
<keyword evidence="14" id="KW-0539">Nucleus</keyword>
<dbReference type="PROSITE" id="PS50199">
    <property type="entry name" value="ZF_RANBP2_2"/>
    <property type="match status" value="4"/>
</dbReference>
<feature type="domain" description="RanBP2-type" evidence="21">
    <location>
        <begin position="648"/>
        <end position="678"/>
    </location>
</feature>
<evidence type="ECO:0000256" key="8">
    <source>
        <dbReference type="ARBA" id="ARBA00022833"/>
    </source>
</evidence>
<dbReference type="OrthoDB" id="79830at2759"/>
<feature type="compositionally biased region" description="Basic residues" evidence="20">
    <location>
        <begin position="371"/>
        <end position="380"/>
    </location>
</feature>
<feature type="region of interest" description="Disordered" evidence="20">
    <location>
        <begin position="1"/>
        <end position="29"/>
    </location>
</feature>
<evidence type="ECO:0000256" key="16">
    <source>
        <dbReference type="ARBA" id="ARBA00068609"/>
    </source>
</evidence>
<dbReference type="GO" id="GO:0005643">
    <property type="term" value="C:nuclear pore"/>
    <property type="evidence" value="ECO:0007669"/>
    <property type="project" value="UniProtKB-SubCell"/>
</dbReference>
<evidence type="ECO:0000256" key="6">
    <source>
        <dbReference type="ARBA" id="ARBA00022771"/>
    </source>
</evidence>
<dbReference type="InterPro" id="IPR036443">
    <property type="entry name" value="Znf_RanBP2_sf"/>
</dbReference>
<gene>
    <name evidence="22" type="ORF">g.14089</name>
</gene>
<feature type="region of interest" description="Disordered" evidence="20">
    <location>
        <begin position="1048"/>
        <end position="1072"/>
    </location>
</feature>
<feature type="region of interest" description="Disordered" evidence="20">
    <location>
        <begin position="1129"/>
        <end position="1157"/>
    </location>
</feature>
<keyword evidence="8" id="KW-0862">Zinc</keyword>
<feature type="region of interest" description="Disordered" evidence="20">
    <location>
        <begin position="275"/>
        <end position="303"/>
    </location>
</feature>
<evidence type="ECO:0000256" key="15">
    <source>
        <dbReference type="ARBA" id="ARBA00060842"/>
    </source>
</evidence>
<dbReference type="EMBL" id="GDQN01005942">
    <property type="protein sequence ID" value="JAT85112.1"/>
    <property type="molecule type" value="Transcribed_RNA"/>
</dbReference>
<protein>
    <recommendedName>
        <fullName evidence="16">Nuclear pore complex protein Nup153</fullName>
    </recommendedName>
    <alternativeName>
        <fullName evidence="18">153 kDa nucleoporin</fullName>
    </alternativeName>
    <alternativeName>
        <fullName evidence="17">Nucleoporin Nup153</fullName>
    </alternativeName>
</protein>
<dbReference type="SMART" id="SM00547">
    <property type="entry name" value="ZnF_RBZ"/>
    <property type="match status" value="4"/>
</dbReference>
<feature type="compositionally biased region" description="Low complexity" evidence="20">
    <location>
        <begin position="847"/>
        <end position="857"/>
    </location>
</feature>
<evidence type="ECO:0000256" key="17">
    <source>
        <dbReference type="ARBA" id="ARBA00078197"/>
    </source>
</evidence>
<feature type="region of interest" description="Disordered" evidence="20">
    <location>
        <begin position="926"/>
        <end position="955"/>
    </location>
</feature>
<feature type="compositionally biased region" description="Polar residues" evidence="20">
    <location>
        <begin position="53"/>
        <end position="66"/>
    </location>
</feature>
<dbReference type="SUPFAM" id="SSF90209">
    <property type="entry name" value="Ran binding protein zinc finger-like"/>
    <property type="match status" value="1"/>
</dbReference>
<evidence type="ECO:0000256" key="11">
    <source>
        <dbReference type="ARBA" id="ARBA00023125"/>
    </source>
</evidence>
<dbReference type="GO" id="GO:0006405">
    <property type="term" value="P:RNA export from nucleus"/>
    <property type="evidence" value="ECO:0007669"/>
    <property type="project" value="TreeGrafter"/>
</dbReference>
<accession>A0A1E1WDN4</accession>